<evidence type="ECO:0000256" key="5">
    <source>
        <dbReference type="ARBA" id="ARBA00022438"/>
    </source>
</evidence>
<dbReference type="InterPro" id="IPR050131">
    <property type="entry name" value="Peptidase_S8_subtilisin-like"/>
</dbReference>
<dbReference type="InterPro" id="IPR036852">
    <property type="entry name" value="Peptidase_S8/S53_dom_sf"/>
</dbReference>
<dbReference type="CDD" id="cd04857">
    <property type="entry name" value="Peptidases_S8_Tripeptidyl_Aminopeptidase_II"/>
    <property type="match status" value="1"/>
</dbReference>
<dbReference type="InterPro" id="IPR048383">
    <property type="entry name" value="TPPII_Ig-like-1"/>
</dbReference>
<feature type="non-terminal residue" evidence="16">
    <location>
        <position position="1"/>
    </location>
</feature>
<dbReference type="PANTHER" id="PTHR43806:SF14">
    <property type="entry name" value="TRIPEPTIDYL-PEPTIDASE 2"/>
    <property type="match status" value="1"/>
</dbReference>
<dbReference type="PRINTS" id="PR00723">
    <property type="entry name" value="SUBTILISIN"/>
</dbReference>
<protein>
    <recommendedName>
        <fullName evidence="4">Tripeptidyl-peptidase 2</fullName>
        <ecNumber evidence="3">3.4.14.10</ecNumber>
    </recommendedName>
    <alternativeName>
        <fullName evidence="9">Tripeptidyl aminopeptidase</fullName>
    </alternativeName>
    <alternativeName>
        <fullName evidence="10">Tripeptidyl-peptidase II</fullName>
    </alternativeName>
</protein>
<dbReference type="Pfam" id="PF12580">
    <property type="entry name" value="TPPII"/>
    <property type="match status" value="1"/>
</dbReference>
<keyword evidence="6 11" id="KW-0645">Protease</keyword>
<proteinExistence type="inferred from homology"/>
<comment type="caution">
    <text evidence="16">The sequence shown here is derived from an EMBL/GenBank/DDBJ whole genome shotgun (WGS) entry which is preliminary data.</text>
</comment>
<dbReference type="Pfam" id="PF21316">
    <property type="entry name" value="TPPII_GBD"/>
    <property type="match status" value="1"/>
</dbReference>
<dbReference type="InterPro" id="IPR015500">
    <property type="entry name" value="Peptidase_S8_subtilisin-rel"/>
</dbReference>
<dbReference type="GO" id="GO:0008240">
    <property type="term" value="F:tripeptidyl-peptidase activity"/>
    <property type="evidence" value="ECO:0007669"/>
    <property type="project" value="UniProtKB-EC"/>
</dbReference>
<dbReference type="InterPro" id="IPR023828">
    <property type="entry name" value="Peptidase_S8_Ser-AS"/>
</dbReference>
<evidence type="ECO:0000256" key="10">
    <source>
        <dbReference type="ARBA" id="ARBA00075739"/>
    </source>
</evidence>
<dbReference type="PROSITE" id="PS00137">
    <property type="entry name" value="SUBTILASE_HIS"/>
    <property type="match status" value="1"/>
</dbReference>
<feature type="domain" description="Tripeptidyl-peptidase II first Ig-like" evidence="14">
    <location>
        <begin position="521"/>
        <end position="633"/>
    </location>
</feature>
<reference evidence="16 17" key="1">
    <citation type="submission" date="2019-09" db="EMBL/GenBank/DDBJ databases">
        <title>Bird 10,000 Genomes (B10K) Project - Family phase.</title>
        <authorList>
            <person name="Zhang G."/>
        </authorList>
    </citation>
    <scope>NUCLEOTIDE SEQUENCE [LARGE SCALE GENOMIC DNA]</scope>
    <source>
        <strain evidence="16">B10K-DU-012-41</strain>
    </source>
</reference>
<evidence type="ECO:0000256" key="9">
    <source>
        <dbReference type="ARBA" id="ARBA00032232"/>
    </source>
</evidence>
<evidence type="ECO:0000256" key="7">
    <source>
        <dbReference type="ARBA" id="ARBA00022801"/>
    </source>
</evidence>
<keyword evidence="7 11" id="KW-0378">Hydrolase</keyword>
<feature type="active site" description="Charge relay system" evidence="11">
    <location>
        <position position="449"/>
    </location>
</feature>
<evidence type="ECO:0000259" key="13">
    <source>
        <dbReference type="Pfam" id="PF12580"/>
    </source>
</evidence>
<evidence type="ECO:0000256" key="6">
    <source>
        <dbReference type="ARBA" id="ARBA00022670"/>
    </source>
</evidence>
<evidence type="ECO:0000313" key="16">
    <source>
        <dbReference type="EMBL" id="NXT66499.1"/>
    </source>
</evidence>
<feature type="non-terminal residue" evidence="16">
    <location>
        <position position="1232"/>
    </location>
</feature>
<dbReference type="InterPro" id="IPR046939">
    <property type="entry name" value="TPPII_C_sf"/>
</dbReference>
<dbReference type="InterPro" id="IPR046940">
    <property type="entry name" value="TPPII_Ig-like_sf"/>
</dbReference>
<evidence type="ECO:0000256" key="8">
    <source>
        <dbReference type="ARBA" id="ARBA00022825"/>
    </source>
</evidence>
<evidence type="ECO:0000256" key="11">
    <source>
        <dbReference type="PROSITE-ProRule" id="PRU01240"/>
    </source>
</evidence>
<comment type="similarity">
    <text evidence="2 11">Belongs to the peptidase S8 family.</text>
</comment>
<feature type="domain" description="Peptidase S8/S53" evidence="12">
    <location>
        <begin position="35"/>
        <end position="500"/>
    </location>
</feature>
<feature type="domain" description="Tripeptidyl-peptidase II galactose-binding" evidence="15">
    <location>
        <begin position="653"/>
        <end position="740"/>
    </location>
</feature>
<gene>
    <name evidence="16" type="primary">Tpp2</name>
    <name evidence="16" type="ORF">CHAFRE_R05352</name>
</gene>
<dbReference type="EMBL" id="VZTR01017663">
    <property type="protein sequence ID" value="NXT66499.1"/>
    <property type="molecule type" value="Genomic_DNA"/>
</dbReference>
<name>A0A7L3EFB7_9PASS</name>
<sequence length="1232" mass="135780">AMAAAAEEPFPFHGLLPKKETGAAAFLARFPDFDGRGVLLAVLDTGVDPGAPGMQITTDGKPKIIDIIDTTGSGDVTTCTIAEPKDGEITGLSGRILKIPANWVNPSGKYHIGIKNGYDIYPKALKERIQKERKEKLWDPVHRLALAEACRKQEEFDSAHSSPSQVNKLLKEELQNQVELLNSFEKKYSDPGPVYDCVVWYDGETWRACIDTSESGDLTNCTVLRTYKEAQEYGSFGTSEMLNYSVNIYDDGNLLSIVTSGGAHGTHVASIAAGYFPEEPERNGVAPGAQILAIKIGDTRLSTMETGTGLIRAMIETIKYKCDLVNYSYGEATHWPNSGRICEVINEAVWKHNVIYVSSAGNNGPCLSTVGCPGGTTSSVIGVGAYVSPDMMVAEYSLREKLPANQYTWSSRGPSTDGALGVSISAPGGAIASVPNWTLRGTQLMNGTSMSSPNACGGIALVLSGLKANNVHYTVHSVRRALENTAVKAENIEVFAQGNGIIQVDKAYDYLIQNSSFTSNIGFTVTVGSNRGIYLRDPAQIVAPSDHGVGIEPVFPENTENTERISLQLHLALTSNAPWVQCPSHLELMNQCRHINIRVDPRGLRGGVHYTEVWNYWSTPNAGPLFRVPITVVIPTRVDESSSYDLTYTDVHFKPGQIRRHFIDVPQGATWAEVTVCSCSADVTAKFVLHAVQLVKQKAYRSHEFYKFSSLPEKGSVTEAFPVLAGKTIEFCVARWWASLSDVSINYTISFHGVLCGAPQLNMHASEGIVRFDVQSLLKYEDIAPCINLKSWVQTLRPVSAKIKPLGSRDILPNNRQLYEMILTYNFHQPKSGEVTPSCPLLCELLYESEFDSQLWIIFDQNKRQMGSGDAYPHQYSVKLEKGDYTIRLQIRHEQNSELDRIKDLPFIVSHRLSSTLSLDIYENHSLALLGKKKSNSLTLPPKHSQPFFITSLPDDKIPKGAGPGCYLAGSLTLSKTELGKKAVRVSSALAARRAKPVLGGVSGTALPAGQGRVLSCSALERPHLEYCVQFWVPQYQKDIKLLVSVQRRAAKMVKGLEGKLYEEQLRVLGLFSPEETSLLSTILNTFHTFFFPSEMEKQKSTLVDALCRKGSALADQLLHLQTQEGAASSDAEGKDEDHESCSKALTETFWETTKWTDLFDSKVLTFAYKHALVNKMYGRGLKFATKLAEEKPTKDNLKNCIQLMKLLGWTHCATFTANWLPVMYPPDYCVF</sequence>
<dbReference type="SUPFAM" id="SSF52743">
    <property type="entry name" value="Subtilisin-like"/>
    <property type="match status" value="1"/>
</dbReference>
<dbReference type="InterPro" id="IPR048384">
    <property type="entry name" value="TPPII_GBD"/>
</dbReference>
<dbReference type="Gene3D" id="3.40.50.200">
    <property type="entry name" value="Peptidase S8/S53 domain"/>
    <property type="match status" value="2"/>
</dbReference>
<dbReference type="GO" id="GO:0006508">
    <property type="term" value="P:proteolysis"/>
    <property type="evidence" value="ECO:0007669"/>
    <property type="project" value="UniProtKB-KW"/>
</dbReference>
<evidence type="ECO:0000256" key="2">
    <source>
        <dbReference type="ARBA" id="ARBA00011073"/>
    </source>
</evidence>
<keyword evidence="8 11" id="KW-0720">Serine protease</keyword>
<dbReference type="FunFam" id="3.40.50.200:FF:000009">
    <property type="entry name" value="tripeptidyl-peptidase 2 isoform X1"/>
    <property type="match status" value="1"/>
</dbReference>
<evidence type="ECO:0000256" key="3">
    <source>
        <dbReference type="ARBA" id="ARBA00012462"/>
    </source>
</evidence>
<dbReference type="PROSITE" id="PS00138">
    <property type="entry name" value="SUBTILASE_SER"/>
    <property type="match status" value="1"/>
</dbReference>
<organism evidence="16 17">
    <name type="scientific">Chaetops frenatus</name>
    <name type="common">Rufous rock-jumper</name>
    <dbReference type="NCBI Taxonomy" id="221966"/>
    <lineage>
        <taxon>Eukaryota</taxon>
        <taxon>Metazoa</taxon>
        <taxon>Chordata</taxon>
        <taxon>Craniata</taxon>
        <taxon>Vertebrata</taxon>
        <taxon>Euteleostomi</taxon>
        <taxon>Archelosauria</taxon>
        <taxon>Archosauria</taxon>
        <taxon>Dinosauria</taxon>
        <taxon>Saurischia</taxon>
        <taxon>Theropoda</taxon>
        <taxon>Coelurosauria</taxon>
        <taxon>Aves</taxon>
        <taxon>Neognathae</taxon>
        <taxon>Neoaves</taxon>
        <taxon>Telluraves</taxon>
        <taxon>Australaves</taxon>
        <taxon>Passeriformes</taxon>
        <taxon>Picathartidae</taxon>
        <taxon>Chaetops</taxon>
    </lineage>
</organism>
<accession>A0A7L3EFB7</accession>
<dbReference type="Pfam" id="PF00082">
    <property type="entry name" value="Peptidase_S8"/>
    <property type="match status" value="1"/>
</dbReference>
<evidence type="ECO:0000259" key="12">
    <source>
        <dbReference type="Pfam" id="PF00082"/>
    </source>
</evidence>
<comment type="catalytic activity">
    <reaction evidence="1">
        <text>Release of an N-terminal tripeptide from a polypeptide.</text>
        <dbReference type="EC" id="3.4.14.10"/>
    </reaction>
</comment>
<feature type="domain" description="Tripeptidyl peptidase II second Ig-like" evidence="13">
    <location>
        <begin position="777"/>
        <end position="962"/>
    </location>
</feature>
<evidence type="ECO:0000256" key="4">
    <source>
        <dbReference type="ARBA" id="ARBA00020244"/>
    </source>
</evidence>
<evidence type="ECO:0000259" key="14">
    <source>
        <dbReference type="Pfam" id="PF21223"/>
    </source>
</evidence>
<feature type="active site" description="Charge relay system" evidence="11">
    <location>
        <position position="44"/>
    </location>
</feature>
<dbReference type="InterPro" id="IPR034051">
    <property type="entry name" value="TPP_II_domain"/>
</dbReference>
<dbReference type="GO" id="GO:0004177">
    <property type="term" value="F:aminopeptidase activity"/>
    <property type="evidence" value="ECO:0007669"/>
    <property type="project" value="UniProtKB-KW"/>
</dbReference>
<dbReference type="Proteomes" id="UP000563107">
    <property type="component" value="Unassembled WGS sequence"/>
</dbReference>
<dbReference type="PROSITE" id="PS51892">
    <property type="entry name" value="SUBTILASE"/>
    <property type="match status" value="1"/>
</dbReference>
<dbReference type="Pfam" id="PF21223">
    <property type="entry name" value="TPPII_Ig-like-1"/>
    <property type="match status" value="1"/>
</dbReference>
<keyword evidence="17" id="KW-1185">Reference proteome</keyword>
<dbReference type="PANTHER" id="PTHR43806">
    <property type="entry name" value="PEPTIDASE S8"/>
    <property type="match status" value="1"/>
</dbReference>
<dbReference type="FunFam" id="2.60.40.3170:FF:000001">
    <property type="entry name" value="Tripeptidyl peptidase 2"/>
    <property type="match status" value="1"/>
</dbReference>
<dbReference type="InterPro" id="IPR000209">
    <property type="entry name" value="Peptidase_S8/S53_dom"/>
</dbReference>
<keyword evidence="5" id="KW-0031">Aminopeptidase</keyword>
<dbReference type="Gene3D" id="6.10.250.3080">
    <property type="match status" value="1"/>
</dbReference>
<dbReference type="InterPro" id="IPR022229">
    <property type="entry name" value="TPPII_Ig-like-2"/>
</dbReference>
<dbReference type="AlphaFoldDB" id="A0A7L3EFB7"/>
<dbReference type="Gene3D" id="1.25.40.710">
    <property type="match status" value="1"/>
</dbReference>
<dbReference type="Gene3D" id="2.60.40.3170">
    <property type="match status" value="1"/>
</dbReference>
<evidence type="ECO:0000259" key="15">
    <source>
        <dbReference type="Pfam" id="PF21316"/>
    </source>
</evidence>
<evidence type="ECO:0000313" key="17">
    <source>
        <dbReference type="Proteomes" id="UP000563107"/>
    </source>
</evidence>
<dbReference type="FunFam" id="3.40.50.200:FF:000003">
    <property type="entry name" value="Tripeptidyl peptidase 2"/>
    <property type="match status" value="1"/>
</dbReference>
<dbReference type="EC" id="3.4.14.10" evidence="3"/>
<evidence type="ECO:0000256" key="1">
    <source>
        <dbReference type="ARBA" id="ARBA00001910"/>
    </source>
</evidence>
<dbReference type="InterPro" id="IPR022398">
    <property type="entry name" value="Peptidase_S8_His-AS"/>
</dbReference>
<dbReference type="GO" id="GO:0004252">
    <property type="term" value="F:serine-type endopeptidase activity"/>
    <property type="evidence" value="ECO:0007669"/>
    <property type="project" value="UniProtKB-UniRule"/>
</dbReference>
<feature type="active site" description="Charge relay system" evidence="11">
    <location>
        <position position="264"/>
    </location>
</feature>
<dbReference type="GO" id="GO:0005829">
    <property type="term" value="C:cytosol"/>
    <property type="evidence" value="ECO:0007669"/>
    <property type="project" value="TreeGrafter"/>
</dbReference>